<dbReference type="STRING" id="571438.SAMN05192586_11033"/>
<evidence type="ECO:0000313" key="2">
    <source>
        <dbReference type="Proteomes" id="UP000199355"/>
    </source>
</evidence>
<dbReference type="EMBL" id="FNBX01000010">
    <property type="protein sequence ID" value="SDF66897.1"/>
    <property type="molecule type" value="Genomic_DNA"/>
</dbReference>
<dbReference type="CDD" id="cd00009">
    <property type="entry name" value="AAA"/>
    <property type="match status" value="1"/>
</dbReference>
<accession>A0A1G7MYY5</accession>
<dbReference type="SUPFAM" id="SSF52540">
    <property type="entry name" value="P-loop containing nucleoside triphosphate hydrolases"/>
    <property type="match status" value="1"/>
</dbReference>
<dbReference type="AlphaFoldDB" id="A0A1G7MYY5"/>
<dbReference type="RefSeq" id="WP_092153828.1">
    <property type="nucleotide sequence ID" value="NZ_FNBX01000010.1"/>
</dbReference>
<keyword evidence="2" id="KW-1185">Reference proteome</keyword>
<name>A0A1G7MYY5_9BACT</name>
<dbReference type="Gene3D" id="3.40.50.300">
    <property type="entry name" value="P-loop containing nucleotide triphosphate hydrolases"/>
    <property type="match status" value="1"/>
</dbReference>
<dbReference type="OrthoDB" id="9808317at2"/>
<protein>
    <recommendedName>
        <fullName evidence="3">MoxR-like ATPase</fullName>
    </recommendedName>
</protein>
<gene>
    <name evidence="1" type="ORF">SAMN05192586_11033</name>
</gene>
<dbReference type="InterPro" id="IPR027417">
    <property type="entry name" value="P-loop_NTPase"/>
</dbReference>
<sequence>MTPSQIASALHALLRIRQPVFLWGPPGVGKSQVVAQTARQHGLALRDIRAILLDPVDLRGLPRISADGRSVWCPPAFLPGPDDPERGIVFLDELNAAPPLVQAACYQLVLDRAIGEYRLPEGWSIVAAGNREGDRAVAYRMPSALANRMVHLDFVPDLDDWLDWAQGAGIRPEVCAFLRFRPQLLHDFDPARGERAFASPRSWAFVSRILDAAPERAVEQELLEGAVGAGCAAEFTGFLAVWRELPTVEEILETPEAVPVPEEPAALYATCEALSLHAGADTMDALAAYAARLPAEFGVLLMRDAVERDAALVESPAFARWAAQNAAVLM</sequence>
<proteinExistence type="predicted"/>
<dbReference type="Proteomes" id="UP000199355">
    <property type="component" value="Unassembled WGS sequence"/>
</dbReference>
<reference evidence="2" key="1">
    <citation type="submission" date="2016-10" db="EMBL/GenBank/DDBJ databases">
        <authorList>
            <person name="Varghese N."/>
            <person name="Submissions S."/>
        </authorList>
    </citation>
    <scope>NUCLEOTIDE SEQUENCE [LARGE SCALE GENOMIC DNA]</scope>
    <source>
        <strain evidence="2">KHC7</strain>
    </source>
</reference>
<organism evidence="1 2">
    <name type="scientific">Desulfovibrio legallii</name>
    <dbReference type="NCBI Taxonomy" id="571438"/>
    <lineage>
        <taxon>Bacteria</taxon>
        <taxon>Pseudomonadati</taxon>
        <taxon>Thermodesulfobacteriota</taxon>
        <taxon>Desulfovibrionia</taxon>
        <taxon>Desulfovibrionales</taxon>
        <taxon>Desulfovibrionaceae</taxon>
        <taxon>Desulfovibrio</taxon>
    </lineage>
</organism>
<evidence type="ECO:0000313" key="1">
    <source>
        <dbReference type="EMBL" id="SDF66897.1"/>
    </source>
</evidence>
<evidence type="ECO:0008006" key="3">
    <source>
        <dbReference type="Google" id="ProtNLM"/>
    </source>
</evidence>